<organism evidence="13 14">
    <name type="scientific">Mycoplasmopsis bovigenitalium</name>
    <dbReference type="NCBI Taxonomy" id="2112"/>
    <lineage>
        <taxon>Bacteria</taxon>
        <taxon>Bacillati</taxon>
        <taxon>Mycoplasmatota</taxon>
        <taxon>Mycoplasmoidales</taxon>
        <taxon>Metamycoplasmataceae</taxon>
        <taxon>Mycoplasmopsis</taxon>
    </lineage>
</organism>
<dbReference type="InterPro" id="IPR001352">
    <property type="entry name" value="RNase_HII/HIII"/>
</dbReference>
<sequence length="231" mass="26566">MKFIEFNQELINIDNKNIVGIDEVGVGDYFGPLVASAVFVPLENKNTLKELGVTDSKKITDSKIKFLAPKIKKLTKHSTYCLKPSTFNSLSRFNNGNELKMFAHLGAFSNLKLDKIIDFVLIDKYSTTNSIEKYYKKFTNTEFFAKFKHFDNNVLLANKAESISIEVACASILARERFLYEMEKMNQKFNEIFPFGASNQVKEFASNLFKQRTDIEPQEVCKLTFKMNIEK</sequence>
<reference evidence="13 14" key="1">
    <citation type="submission" date="2019-01" db="EMBL/GenBank/DDBJ databases">
        <authorList>
            <consortium name="Pathogen Informatics"/>
        </authorList>
    </citation>
    <scope>NUCLEOTIDE SEQUENCE [LARGE SCALE GENOMIC DNA]</scope>
    <source>
        <strain evidence="13 14">NCTC10122</strain>
    </source>
</reference>
<evidence type="ECO:0000256" key="6">
    <source>
        <dbReference type="ARBA" id="ARBA00022722"/>
    </source>
</evidence>
<evidence type="ECO:0000256" key="7">
    <source>
        <dbReference type="ARBA" id="ARBA00022723"/>
    </source>
</evidence>
<evidence type="ECO:0000313" key="14">
    <source>
        <dbReference type="Proteomes" id="UP000290942"/>
    </source>
</evidence>
<dbReference type="PANTHER" id="PTHR10954:SF23">
    <property type="entry name" value="RIBONUCLEASE"/>
    <property type="match status" value="1"/>
</dbReference>
<feature type="binding site" evidence="10">
    <location>
        <position position="123"/>
    </location>
    <ligand>
        <name>a divalent metal cation</name>
        <dbReference type="ChEBI" id="CHEBI:60240"/>
    </ligand>
</feature>
<keyword evidence="9 10" id="KW-0378">Hydrolase</keyword>
<evidence type="ECO:0000256" key="1">
    <source>
        <dbReference type="ARBA" id="ARBA00000077"/>
    </source>
</evidence>
<dbReference type="Gene3D" id="3.30.420.10">
    <property type="entry name" value="Ribonuclease H-like superfamily/Ribonuclease H"/>
    <property type="match status" value="1"/>
</dbReference>
<protein>
    <recommendedName>
        <fullName evidence="11">Ribonuclease</fullName>
        <ecNumber evidence="11">3.1.26.4</ecNumber>
    </recommendedName>
</protein>
<evidence type="ECO:0000313" key="13">
    <source>
        <dbReference type="EMBL" id="VEU61145.1"/>
    </source>
</evidence>
<feature type="binding site" evidence="10">
    <location>
        <position position="22"/>
    </location>
    <ligand>
        <name>a divalent metal cation</name>
        <dbReference type="ChEBI" id="CHEBI:60240"/>
    </ligand>
</feature>
<comment type="function">
    <text evidence="2 11">Endonuclease that specifically degrades the RNA of RNA-DNA hybrids.</text>
</comment>
<dbReference type="GO" id="GO:0006298">
    <property type="term" value="P:mismatch repair"/>
    <property type="evidence" value="ECO:0007669"/>
    <property type="project" value="TreeGrafter"/>
</dbReference>
<keyword evidence="5" id="KW-0963">Cytoplasm</keyword>
<keyword evidence="6 10" id="KW-0540">Nuclease</keyword>
<proteinExistence type="inferred from homology"/>
<feature type="binding site" evidence="10">
    <location>
        <position position="23"/>
    </location>
    <ligand>
        <name>a divalent metal cation</name>
        <dbReference type="ChEBI" id="CHEBI:60240"/>
    </ligand>
</feature>
<dbReference type="InterPro" id="IPR012337">
    <property type="entry name" value="RNaseH-like_sf"/>
</dbReference>
<dbReference type="PROSITE" id="PS51975">
    <property type="entry name" value="RNASE_H_2"/>
    <property type="match status" value="1"/>
</dbReference>
<evidence type="ECO:0000256" key="10">
    <source>
        <dbReference type="PROSITE-ProRule" id="PRU01319"/>
    </source>
</evidence>
<accession>A0A449AA42</accession>
<evidence type="ECO:0000259" key="12">
    <source>
        <dbReference type="PROSITE" id="PS51975"/>
    </source>
</evidence>
<dbReference type="CDD" id="cd06590">
    <property type="entry name" value="RNase_HII_bacteria_HIII_like"/>
    <property type="match status" value="1"/>
</dbReference>
<evidence type="ECO:0000256" key="5">
    <source>
        <dbReference type="ARBA" id="ARBA00022490"/>
    </source>
</evidence>
<comment type="catalytic activity">
    <reaction evidence="1 10 11">
        <text>Endonucleolytic cleavage to 5'-phosphomonoester.</text>
        <dbReference type="EC" id="3.1.26.4"/>
    </reaction>
</comment>
<dbReference type="SUPFAM" id="SSF53098">
    <property type="entry name" value="Ribonuclease H-like"/>
    <property type="match status" value="1"/>
</dbReference>
<dbReference type="Proteomes" id="UP000290942">
    <property type="component" value="Chromosome"/>
</dbReference>
<evidence type="ECO:0000256" key="8">
    <source>
        <dbReference type="ARBA" id="ARBA00022759"/>
    </source>
</evidence>
<evidence type="ECO:0000256" key="11">
    <source>
        <dbReference type="RuleBase" id="RU003515"/>
    </source>
</evidence>
<comment type="subcellular location">
    <subcellularLocation>
        <location evidence="3">Cytoplasm</location>
    </subcellularLocation>
</comment>
<dbReference type="InterPro" id="IPR024567">
    <property type="entry name" value="RNase_HII/HIII_dom"/>
</dbReference>
<dbReference type="GO" id="GO:0004523">
    <property type="term" value="F:RNA-DNA hybrid ribonuclease activity"/>
    <property type="evidence" value="ECO:0007669"/>
    <property type="project" value="UniProtKB-UniRule"/>
</dbReference>
<gene>
    <name evidence="13" type="primary">rnhB_1</name>
    <name evidence="13" type="ORF">NCTC10122_00738</name>
</gene>
<comment type="cofactor">
    <cofactor evidence="10">
        <name>Mn(2+)</name>
        <dbReference type="ChEBI" id="CHEBI:29035"/>
    </cofactor>
    <cofactor evidence="10">
        <name>Mg(2+)</name>
        <dbReference type="ChEBI" id="CHEBI:18420"/>
    </cofactor>
    <text evidence="10">Manganese or magnesium. Binds 1 divalent metal ion per monomer in the absence of substrate. May bind a second metal ion after substrate binding.</text>
</comment>
<dbReference type="GO" id="GO:0043137">
    <property type="term" value="P:DNA replication, removal of RNA primer"/>
    <property type="evidence" value="ECO:0007669"/>
    <property type="project" value="TreeGrafter"/>
</dbReference>
<comment type="similarity">
    <text evidence="4">Belongs to the RNase HII family. RnhC subfamily.</text>
</comment>
<dbReference type="AlphaFoldDB" id="A0A449AA42"/>
<dbReference type="RefSeq" id="WP_129687942.1">
    <property type="nucleotide sequence ID" value="NZ_LR214970.1"/>
</dbReference>
<dbReference type="InterPro" id="IPR036397">
    <property type="entry name" value="RNaseH_sf"/>
</dbReference>
<dbReference type="PANTHER" id="PTHR10954">
    <property type="entry name" value="RIBONUCLEASE H2 SUBUNIT A"/>
    <property type="match status" value="1"/>
</dbReference>
<name>A0A449AA42_9BACT</name>
<dbReference type="EMBL" id="LR214970">
    <property type="protein sequence ID" value="VEU61145.1"/>
    <property type="molecule type" value="Genomic_DNA"/>
</dbReference>
<evidence type="ECO:0000256" key="2">
    <source>
        <dbReference type="ARBA" id="ARBA00004065"/>
    </source>
</evidence>
<evidence type="ECO:0000256" key="3">
    <source>
        <dbReference type="ARBA" id="ARBA00004496"/>
    </source>
</evidence>
<keyword evidence="8 10" id="KW-0255">Endonuclease</keyword>
<dbReference type="GO" id="GO:0005737">
    <property type="term" value="C:cytoplasm"/>
    <property type="evidence" value="ECO:0007669"/>
    <property type="project" value="UniProtKB-SubCell"/>
</dbReference>
<dbReference type="Pfam" id="PF01351">
    <property type="entry name" value="RNase_HII"/>
    <property type="match status" value="1"/>
</dbReference>
<dbReference type="GO" id="GO:0032299">
    <property type="term" value="C:ribonuclease H2 complex"/>
    <property type="evidence" value="ECO:0007669"/>
    <property type="project" value="TreeGrafter"/>
</dbReference>
<dbReference type="EC" id="3.1.26.4" evidence="11"/>
<evidence type="ECO:0000256" key="9">
    <source>
        <dbReference type="ARBA" id="ARBA00022801"/>
    </source>
</evidence>
<dbReference type="GO" id="GO:0003723">
    <property type="term" value="F:RNA binding"/>
    <property type="evidence" value="ECO:0007669"/>
    <property type="project" value="UniProtKB-UniRule"/>
</dbReference>
<evidence type="ECO:0000256" key="4">
    <source>
        <dbReference type="ARBA" id="ARBA00008378"/>
    </source>
</evidence>
<dbReference type="GO" id="GO:0046872">
    <property type="term" value="F:metal ion binding"/>
    <property type="evidence" value="ECO:0007669"/>
    <property type="project" value="UniProtKB-KW"/>
</dbReference>
<keyword evidence="7 10" id="KW-0479">Metal-binding</keyword>
<feature type="domain" description="RNase H type-2" evidence="12">
    <location>
        <begin position="16"/>
        <end position="231"/>
    </location>
</feature>